<dbReference type="Pfam" id="PF20152">
    <property type="entry name" value="DUF6534"/>
    <property type="match status" value="1"/>
</dbReference>
<dbReference type="Proteomes" id="UP000053477">
    <property type="component" value="Unassembled WGS sequence"/>
</dbReference>
<reference evidence="3 4" key="1">
    <citation type="submission" date="2015-04" db="EMBL/GenBank/DDBJ databases">
        <title>Complete genome sequence of Schizopora paradoxa KUC8140, a cosmopolitan wood degrader in East Asia.</title>
        <authorList>
            <consortium name="DOE Joint Genome Institute"/>
            <person name="Min B."/>
            <person name="Park H."/>
            <person name="Jang Y."/>
            <person name="Kim J.-J."/>
            <person name="Kim K.H."/>
            <person name="Pangilinan J."/>
            <person name="Lipzen A."/>
            <person name="Riley R."/>
            <person name="Grigoriev I.V."/>
            <person name="Spatafora J.W."/>
            <person name="Choi I.-G."/>
        </authorList>
    </citation>
    <scope>NUCLEOTIDE SEQUENCE [LARGE SCALE GENOMIC DNA]</scope>
    <source>
        <strain evidence="3 4">KUC8140</strain>
    </source>
</reference>
<evidence type="ECO:0000313" key="4">
    <source>
        <dbReference type="Proteomes" id="UP000053477"/>
    </source>
</evidence>
<name>A0A0H2RUL5_9AGAM</name>
<dbReference type="OrthoDB" id="3220866at2759"/>
<dbReference type="InParanoid" id="A0A0H2RUL5"/>
<keyword evidence="1" id="KW-0472">Membrane</keyword>
<evidence type="ECO:0000313" key="3">
    <source>
        <dbReference type="EMBL" id="KLO13138.1"/>
    </source>
</evidence>
<dbReference type="AlphaFoldDB" id="A0A0H2RUL5"/>
<organism evidence="3 4">
    <name type="scientific">Schizopora paradoxa</name>
    <dbReference type="NCBI Taxonomy" id="27342"/>
    <lineage>
        <taxon>Eukaryota</taxon>
        <taxon>Fungi</taxon>
        <taxon>Dikarya</taxon>
        <taxon>Basidiomycota</taxon>
        <taxon>Agaricomycotina</taxon>
        <taxon>Agaricomycetes</taxon>
        <taxon>Hymenochaetales</taxon>
        <taxon>Schizoporaceae</taxon>
        <taxon>Schizopora</taxon>
    </lineage>
</organism>
<proteinExistence type="predicted"/>
<sequence>MRYHIAVLVFAKETDTVIDKLLLYMINAGFLTVIYNSFVLTCIVTMKTNFIYAGALFLVSKLYTNSLLAVVNSRQGFLRESENGSFALNEGDEPHSHEPDILSSFHVRRRVGFRSSVQLSKVSSTDVGEIVQSEEHAMQKHPVDLEGFTDTTNMPLELKVLPLEG</sequence>
<keyword evidence="4" id="KW-1185">Reference proteome</keyword>
<feature type="transmembrane region" description="Helical" evidence="1">
    <location>
        <begin position="21"/>
        <end position="38"/>
    </location>
</feature>
<accession>A0A0H2RUL5</accession>
<gene>
    <name evidence="3" type="ORF">SCHPADRAFT_379263</name>
</gene>
<evidence type="ECO:0000256" key="1">
    <source>
        <dbReference type="SAM" id="Phobius"/>
    </source>
</evidence>
<keyword evidence="1" id="KW-0812">Transmembrane</keyword>
<evidence type="ECO:0000259" key="2">
    <source>
        <dbReference type="Pfam" id="PF20152"/>
    </source>
</evidence>
<dbReference type="EMBL" id="KQ085964">
    <property type="protein sequence ID" value="KLO13138.1"/>
    <property type="molecule type" value="Genomic_DNA"/>
</dbReference>
<feature type="transmembrane region" description="Helical" evidence="1">
    <location>
        <begin position="50"/>
        <end position="71"/>
    </location>
</feature>
<feature type="domain" description="DUF6534" evidence="2">
    <location>
        <begin position="11"/>
        <end position="75"/>
    </location>
</feature>
<keyword evidence="1" id="KW-1133">Transmembrane helix</keyword>
<protein>
    <recommendedName>
        <fullName evidence="2">DUF6534 domain-containing protein</fullName>
    </recommendedName>
</protein>
<dbReference type="InterPro" id="IPR045339">
    <property type="entry name" value="DUF6534"/>
</dbReference>